<dbReference type="InterPro" id="IPR000185">
    <property type="entry name" value="SecA"/>
</dbReference>
<dbReference type="InterPro" id="IPR036670">
    <property type="entry name" value="SecA_X-link_sf"/>
</dbReference>
<evidence type="ECO:0000256" key="5">
    <source>
        <dbReference type="ARBA" id="ARBA00022741"/>
    </source>
</evidence>
<dbReference type="SMART" id="SM00957">
    <property type="entry name" value="SecA_DEAD"/>
    <property type="match status" value="1"/>
</dbReference>
<comment type="caution">
    <text evidence="15">The sequence shown here is derived from an EMBL/GenBank/DDBJ whole genome shotgun (WGS) entry which is preliminary data.</text>
</comment>
<evidence type="ECO:0000256" key="4">
    <source>
        <dbReference type="ARBA" id="ARBA00022519"/>
    </source>
</evidence>
<dbReference type="InterPro" id="IPR044722">
    <property type="entry name" value="SecA_SF2_C"/>
</dbReference>
<dbReference type="PANTHER" id="PTHR30612">
    <property type="entry name" value="SECA INNER MEMBRANE COMPONENT OF SEC PROTEIN SECRETION SYSTEM"/>
    <property type="match status" value="1"/>
</dbReference>
<feature type="domain" description="SecA family profile" evidence="14">
    <location>
        <begin position="28"/>
        <end position="621"/>
    </location>
</feature>
<gene>
    <name evidence="11" type="primary">secA</name>
    <name evidence="15" type="ORF">SCD90_07015</name>
</gene>
<dbReference type="Gene3D" id="3.40.50.300">
    <property type="entry name" value="P-loop containing nucleotide triphosphate hydrolases"/>
    <property type="match status" value="2"/>
</dbReference>
<accession>A0ABU4RNY1</accession>
<evidence type="ECO:0000259" key="12">
    <source>
        <dbReference type="PROSITE" id="PS51192"/>
    </source>
</evidence>
<keyword evidence="16" id="KW-1185">Reference proteome</keyword>
<dbReference type="SMART" id="SM00958">
    <property type="entry name" value="SecA_PP_bind"/>
    <property type="match status" value="1"/>
</dbReference>
<comment type="subcellular location">
    <subcellularLocation>
        <location evidence="11">Cell membrane</location>
        <topology evidence="11">Peripheral membrane protein</topology>
        <orientation evidence="11">Cytoplasmic side</orientation>
    </subcellularLocation>
    <subcellularLocation>
        <location evidence="11">Cytoplasm</location>
    </subcellularLocation>
    <text evidence="11">Distribution is 50-50.</text>
</comment>
<feature type="domain" description="Helicase ATP-binding" evidence="12">
    <location>
        <begin position="118"/>
        <end position="294"/>
    </location>
</feature>
<dbReference type="InterPro" id="IPR014001">
    <property type="entry name" value="Helicase_ATP-bd"/>
</dbReference>
<dbReference type="PROSITE" id="PS51196">
    <property type="entry name" value="SECA_MOTOR_DEAD"/>
    <property type="match status" value="1"/>
</dbReference>
<evidence type="ECO:0000256" key="10">
    <source>
        <dbReference type="ARBA" id="ARBA00023136"/>
    </source>
</evidence>
<dbReference type="RefSeq" id="WP_319843936.1">
    <property type="nucleotide sequence ID" value="NZ_JAXAFJ010000003.1"/>
</dbReference>
<name>A0ABU4RNY1_9HYPH</name>
<evidence type="ECO:0000256" key="7">
    <source>
        <dbReference type="ARBA" id="ARBA00022927"/>
    </source>
</evidence>
<keyword evidence="4" id="KW-0997">Cell inner membrane</keyword>
<evidence type="ECO:0000259" key="14">
    <source>
        <dbReference type="PROSITE" id="PS51196"/>
    </source>
</evidence>
<comment type="function">
    <text evidence="11">Part of the Sec protein translocase complex. Interacts with the SecYEG preprotein conducting channel. Has a central role in coupling the hydrolysis of ATP to the transfer of proteins into and across the cell membrane, serving both as a receptor for the preprotein-SecB complex and as an ATP-driven molecular motor driving the stepwise translocation of polypeptide chains across the membrane.</text>
</comment>
<keyword evidence="8 11" id="KW-1278">Translocase</keyword>
<keyword evidence="10 11" id="KW-0472">Membrane</keyword>
<evidence type="ECO:0000256" key="1">
    <source>
        <dbReference type="ARBA" id="ARBA00022448"/>
    </source>
</evidence>
<feature type="binding site" evidence="11">
    <location>
        <position position="543"/>
    </location>
    <ligand>
        <name>ATP</name>
        <dbReference type="ChEBI" id="CHEBI:30616"/>
    </ligand>
</feature>
<evidence type="ECO:0000256" key="11">
    <source>
        <dbReference type="HAMAP-Rule" id="MF_01382"/>
    </source>
</evidence>
<dbReference type="SUPFAM" id="SSF81767">
    <property type="entry name" value="Pre-protein crosslinking domain of SecA"/>
    <property type="match status" value="1"/>
</dbReference>
<sequence>MSDAAQPRIELYAERQAPKRSALDKAVLDFAGRFRGALSRGDMRRMNRVVQRVMEQEGELQGLDAGALDAAVHALRLDLRRAPELSALTDTQLARAFGVVREVSGRFKGQRHRGVQIMGAFAMMRGRLAEMSTGEGKTLTATLAAGTAALSGRPVHVVTVNDYLARRDAELMTPVYRALGLSVGIVISGQKPEERRAAYACDITYCTNKELAFDYLRDRMVLGQQDSNVRLKLEGLAGASRTRDLRLRGLHVAIVDEADSVLVDEARTPLVISENADGDVDAAVIAQAMELAAKLETPRDYLVHIDERRISLTQAGNERVREVAEPLGGVWRGTVMREELARQALSAGLLFHRDHQYLVREGKVQIIDEGTGRVMPDRFWGDGLHQMIEHKEGCKLSHRRATIARMTYQRFFRRYRHLCGMSGTARQVAGELWQVYRLPVTRIPTHRPIQRVHRPDLVTERGEEKWRLITARVRELHERGCPVLIGTRTVAASEEASAMLTAAGLPHRLLNAAQDGQEAAIVSEAGQRGHITIATSMAGRGTDIELGPGVEDLGGLHVIMSERHDARRVDDQLAGRAGRQGQKGHFEAILSLDDPLMEMDRAGVLRAVTLPLRKAHGPLVRRLLLKAMQRRAERIHAGMRRQLMKSDEMQTRILAFSGQSE</sequence>
<evidence type="ECO:0000256" key="8">
    <source>
        <dbReference type="ARBA" id="ARBA00022967"/>
    </source>
</evidence>
<dbReference type="Pfam" id="PF21090">
    <property type="entry name" value="P-loop_SecA"/>
    <property type="match status" value="2"/>
</dbReference>
<dbReference type="CDD" id="cd17928">
    <property type="entry name" value="DEXDc_SecA"/>
    <property type="match status" value="1"/>
</dbReference>
<keyword evidence="6 11" id="KW-0067">ATP-binding</keyword>
<proteinExistence type="inferred from homology"/>
<dbReference type="SUPFAM" id="SSF52540">
    <property type="entry name" value="P-loop containing nucleoside triphosphate hydrolases"/>
    <property type="match status" value="2"/>
</dbReference>
<feature type="domain" description="Helicase C-terminal" evidence="13">
    <location>
        <begin position="468"/>
        <end position="616"/>
    </location>
</feature>
<keyword evidence="3 11" id="KW-0963">Cytoplasm</keyword>
<dbReference type="Pfam" id="PF01043">
    <property type="entry name" value="SecA_PP_bind"/>
    <property type="match status" value="1"/>
</dbReference>
<evidence type="ECO:0000313" key="16">
    <source>
        <dbReference type="Proteomes" id="UP001274321"/>
    </source>
</evidence>
<dbReference type="CDD" id="cd18803">
    <property type="entry name" value="SF2_C_secA"/>
    <property type="match status" value="1"/>
</dbReference>
<keyword evidence="7 11" id="KW-0653">Protein transport</keyword>
<evidence type="ECO:0000256" key="9">
    <source>
        <dbReference type="ARBA" id="ARBA00023010"/>
    </source>
</evidence>
<dbReference type="HAMAP" id="MF_01382">
    <property type="entry name" value="SecA"/>
    <property type="match status" value="1"/>
</dbReference>
<keyword evidence="1 11" id="KW-0813">Transport</keyword>
<evidence type="ECO:0000313" key="15">
    <source>
        <dbReference type="EMBL" id="MDX6805809.1"/>
    </source>
</evidence>
<dbReference type="InterPro" id="IPR011130">
    <property type="entry name" value="SecA_preprotein_X-link_dom"/>
</dbReference>
<evidence type="ECO:0000256" key="2">
    <source>
        <dbReference type="ARBA" id="ARBA00022475"/>
    </source>
</evidence>
<dbReference type="PROSITE" id="PS51192">
    <property type="entry name" value="HELICASE_ATP_BIND_1"/>
    <property type="match status" value="1"/>
</dbReference>
<dbReference type="EC" id="7.4.2.8" evidence="11"/>
<dbReference type="InterPro" id="IPR027417">
    <property type="entry name" value="P-loop_NTPase"/>
</dbReference>
<keyword evidence="9 11" id="KW-0811">Translocation</keyword>
<dbReference type="PANTHER" id="PTHR30612:SF0">
    <property type="entry name" value="CHLOROPLAST PROTEIN-TRANSPORTING ATPASE"/>
    <property type="match status" value="1"/>
</dbReference>
<feature type="binding site" evidence="11">
    <location>
        <position position="116"/>
    </location>
    <ligand>
        <name>ATP</name>
        <dbReference type="ChEBI" id="CHEBI:30616"/>
    </ligand>
</feature>
<dbReference type="Proteomes" id="UP001274321">
    <property type="component" value="Unassembled WGS sequence"/>
</dbReference>
<reference evidence="15 16" key="1">
    <citation type="submission" date="2023-11" db="EMBL/GenBank/DDBJ databases">
        <authorList>
            <person name="Bao R."/>
        </authorList>
    </citation>
    <scope>NUCLEOTIDE SEQUENCE [LARGE SCALE GENOMIC DNA]</scope>
    <source>
        <strain evidence="15 16">PJ23</strain>
    </source>
</reference>
<evidence type="ECO:0000259" key="13">
    <source>
        <dbReference type="PROSITE" id="PS51194"/>
    </source>
</evidence>
<dbReference type="Pfam" id="PF07517">
    <property type="entry name" value="SecA_DEAD"/>
    <property type="match status" value="1"/>
</dbReference>
<organism evidence="15 16">
    <name type="scientific">Terrihabitans rhizophilus</name>
    <dbReference type="NCBI Taxonomy" id="3092662"/>
    <lineage>
        <taxon>Bacteria</taxon>
        <taxon>Pseudomonadati</taxon>
        <taxon>Pseudomonadota</taxon>
        <taxon>Alphaproteobacteria</taxon>
        <taxon>Hyphomicrobiales</taxon>
        <taxon>Terrihabitans</taxon>
    </lineage>
</organism>
<keyword evidence="5 11" id="KW-0547">Nucleotide-binding</keyword>
<evidence type="ECO:0000256" key="6">
    <source>
        <dbReference type="ARBA" id="ARBA00022840"/>
    </source>
</evidence>
<comment type="similarity">
    <text evidence="11">Belongs to the SecA family.</text>
</comment>
<feature type="binding site" evidence="11">
    <location>
        <begin position="134"/>
        <end position="138"/>
    </location>
    <ligand>
        <name>ATP</name>
        <dbReference type="ChEBI" id="CHEBI:30616"/>
    </ligand>
</feature>
<comment type="catalytic activity">
    <reaction evidence="11">
        <text>ATP + H2O + cellular proteinSide 1 = ADP + phosphate + cellular proteinSide 2.</text>
        <dbReference type="EC" id="7.4.2.8"/>
    </reaction>
</comment>
<dbReference type="EMBL" id="JAXAFJ010000003">
    <property type="protein sequence ID" value="MDX6805809.1"/>
    <property type="molecule type" value="Genomic_DNA"/>
</dbReference>
<comment type="subunit">
    <text evidence="11">Monomer and homodimer. Part of the essential Sec protein translocation apparatus which comprises SecA, SecYEG and auxiliary proteins SecDF-YajC and YidC.</text>
</comment>
<dbReference type="InterPro" id="IPR014018">
    <property type="entry name" value="SecA_motor_DEAD"/>
</dbReference>
<keyword evidence="2 11" id="KW-1003">Cell membrane</keyword>
<dbReference type="PROSITE" id="PS51194">
    <property type="entry name" value="HELICASE_CTER"/>
    <property type="match status" value="1"/>
</dbReference>
<evidence type="ECO:0000256" key="3">
    <source>
        <dbReference type="ARBA" id="ARBA00022490"/>
    </source>
</evidence>
<dbReference type="InterPro" id="IPR001650">
    <property type="entry name" value="Helicase_C-like"/>
</dbReference>
<dbReference type="InterPro" id="IPR011115">
    <property type="entry name" value="SecA_DEAD"/>
</dbReference>
<dbReference type="PRINTS" id="PR00906">
    <property type="entry name" value="SECA"/>
</dbReference>
<protein>
    <recommendedName>
        <fullName evidence="11">Protein translocase subunit SecA</fullName>
        <ecNumber evidence="11">7.4.2.8</ecNumber>
    </recommendedName>
</protein>
<dbReference type="Gene3D" id="3.90.1440.10">
    <property type="entry name" value="SecA, preprotein cross-linking domain"/>
    <property type="match status" value="1"/>
</dbReference>